<comment type="caution">
    <text evidence="3">The sequence shown here is derived from an EMBL/GenBank/DDBJ whole genome shotgun (WGS) entry which is preliminary data.</text>
</comment>
<name>A0A9P7E2T1_9AGAM</name>
<dbReference type="Proteomes" id="UP000719766">
    <property type="component" value="Unassembled WGS sequence"/>
</dbReference>
<dbReference type="RefSeq" id="XP_041167555.1">
    <property type="nucleotide sequence ID" value="XM_041299486.1"/>
</dbReference>
<feature type="domain" description="KOW" evidence="2">
    <location>
        <begin position="231"/>
        <end position="258"/>
    </location>
</feature>
<dbReference type="InterPro" id="IPR014722">
    <property type="entry name" value="Rib_uL2_dom2"/>
</dbReference>
<evidence type="ECO:0000256" key="1">
    <source>
        <dbReference type="SAM" id="Phobius"/>
    </source>
</evidence>
<dbReference type="OrthoDB" id="2683074at2759"/>
<dbReference type="AlphaFoldDB" id="A0A9P7E2T1"/>
<evidence type="ECO:0000259" key="2">
    <source>
        <dbReference type="SMART" id="SM00739"/>
    </source>
</evidence>
<reference evidence="3" key="1">
    <citation type="journal article" date="2020" name="New Phytol.">
        <title>Comparative genomics reveals dynamic genome evolution in host specialist ectomycorrhizal fungi.</title>
        <authorList>
            <person name="Lofgren L.A."/>
            <person name="Nguyen N.H."/>
            <person name="Vilgalys R."/>
            <person name="Ruytinx J."/>
            <person name="Liao H.L."/>
            <person name="Branco S."/>
            <person name="Kuo A."/>
            <person name="LaButti K."/>
            <person name="Lipzen A."/>
            <person name="Andreopoulos W."/>
            <person name="Pangilinan J."/>
            <person name="Riley R."/>
            <person name="Hundley H."/>
            <person name="Na H."/>
            <person name="Barry K."/>
            <person name="Grigoriev I.V."/>
            <person name="Stajich J.E."/>
            <person name="Kennedy P.G."/>
        </authorList>
    </citation>
    <scope>NUCLEOTIDE SEQUENCE</scope>
    <source>
        <strain evidence="3">S12</strain>
    </source>
</reference>
<evidence type="ECO:0000313" key="3">
    <source>
        <dbReference type="EMBL" id="KAG1809890.1"/>
    </source>
</evidence>
<keyword evidence="1" id="KW-1133">Transmembrane helix</keyword>
<dbReference type="InterPro" id="IPR008991">
    <property type="entry name" value="Translation_prot_SH3-like_sf"/>
</dbReference>
<gene>
    <name evidence="3" type="ORF">HD556DRAFT_1302308</name>
</gene>
<dbReference type="EMBL" id="JABBWE010000001">
    <property type="protein sequence ID" value="KAG1809890.1"/>
    <property type="molecule type" value="Genomic_DNA"/>
</dbReference>
<dbReference type="Gene3D" id="2.30.30.30">
    <property type="match status" value="1"/>
</dbReference>
<evidence type="ECO:0000313" key="4">
    <source>
        <dbReference type="Proteomes" id="UP000719766"/>
    </source>
</evidence>
<sequence length="629" mass="69931">MMVNILENASESMTPAPLADGGTWEILEKYLTMDMTYPQLEEAFSAYLGDRYIFDDWKDARDVLFSGDGDDGDNSITLANLRASKTSHIPLPLSPPRTDGPLSSTPIEQWCRLTHFYVFYVSNCAFILMSLVLPASLATYSGLMHSGSVALLDRLHLPNNQTVRDLNHDGKVVGCSYKGEQYYMGLVLKHFHHGHLELVASPHANDIQLHMQSRFDTPFIKKTLAVFSMQFLRIGNLARVISGELRSKIGTVVLTDHASGSICLEIILDGHRSGIDIQLEDIERVFCVGNEVRVVAGPYLGLEGHIIQISDDMFHVCQDGSKEELFISRYYLDCCPLHHTLQPWLHTLQHFEPPPEYESLQVGDHIEVLAGEHSGKCGIMEWILGGIMLWFRDVNPVLAGDDVESSVGSLRIQGAMSKVIQYLESRTSHNQRTYDHSLVIGQEVFIVGGELKGYRATLYDISSDTCIIALNGRAHTTLRRHDIVTSLSPWTTWTSNAEGIVDHLSLSVALSLSEFDPWILNLEDTQDNIDTRAKKLPDSVPLLWLMGKEYSLTFLLYHAVLKVAVGFMGGSVNGLAPENCVVVFCTSSNIGAAIQHYHIPAKDLSPAPPRMPCGMGTKHGVIQYGPYYT</sequence>
<dbReference type="SUPFAM" id="SSF50104">
    <property type="entry name" value="Translation proteins SH3-like domain"/>
    <property type="match status" value="1"/>
</dbReference>
<feature type="domain" description="KOW" evidence="2">
    <location>
        <begin position="437"/>
        <end position="464"/>
    </location>
</feature>
<feature type="domain" description="KOW" evidence="2">
    <location>
        <begin position="359"/>
        <end position="386"/>
    </location>
</feature>
<feature type="transmembrane region" description="Helical" evidence="1">
    <location>
        <begin position="117"/>
        <end position="137"/>
    </location>
</feature>
<dbReference type="GeneID" id="64593250"/>
<keyword evidence="4" id="KW-1185">Reference proteome</keyword>
<protein>
    <recommendedName>
        <fullName evidence="2">KOW domain-containing protein</fullName>
    </recommendedName>
</protein>
<accession>A0A9P7E2T1</accession>
<feature type="domain" description="KOW" evidence="2">
    <location>
        <begin position="285"/>
        <end position="312"/>
    </location>
</feature>
<keyword evidence="1" id="KW-0472">Membrane</keyword>
<dbReference type="SMART" id="SM00739">
    <property type="entry name" value="KOW"/>
    <property type="match status" value="4"/>
</dbReference>
<keyword evidence="1" id="KW-0812">Transmembrane</keyword>
<dbReference type="InterPro" id="IPR005824">
    <property type="entry name" value="KOW"/>
</dbReference>
<proteinExistence type="predicted"/>
<organism evidence="3 4">
    <name type="scientific">Suillus plorans</name>
    <dbReference type="NCBI Taxonomy" id="116603"/>
    <lineage>
        <taxon>Eukaryota</taxon>
        <taxon>Fungi</taxon>
        <taxon>Dikarya</taxon>
        <taxon>Basidiomycota</taxon>
        <taxon>Agaricomycotina</taxon>
        <taxon>Agaricomycetes</taxon>
        <taxon>Agaricomycetidae</taxon>
        <taxon>Boletales</taxon>
        <taxon>Suillineae</taxon>
        <taxon>Suillaceae</taxon>
        <taxon>Suillus</taxon>
    </lineage>
</organism>